<reference evidence="4" key="2">
    <citation type="submission" date="2023-05" db="EMBL/GenBank/DDBJ databases">
        <authorList>
            <person name="Schelkunov M.I."/>
        </authorList>
    </citation>
    <scope>NUCLEOTIDE SEQUENCE</scope>
    <source>
        <strain evidence="4">Hsosn_3</strain>
        <tissue evidence="4">Leaf</tissue>
    </source>
</reference>
<comment type="subcellular location">
    <subcellularLocation>
        <location evidence="2">Golgi apparatus membrane</location>
        <topology evidence="2">Single-pass type II membrane protein</topology>
    </subcellularLocation>
</comment>
<organism evidence="4 5">
    <name type="scientific">Heracleum sosnowskyi</name>
    <dbReference type="NCBI Taxonomy" id="360622"/>
    <lineage>
        <taxon>Eukaryota</taxon>
        <taxon>Viridiplantae</taxon>
        <taxon>Streptophyta</taxon>
        <taxon>Embryophyta</taxon>
        <taxon>Tracheophyta</taxon>
        <taxon>Spermatophyta</taxon>
        <taxon>Magnoliopsida</taxon>
        <taxon>eudicotyledons</taxon>
        <taxon>Gunneridae</taxon>
        <taxon>Pentapetalae</taxon>
        <taxon>asterids</taxon>
        <taxon>campanulids</taxon>
        <taxon>Apiales</taxon>
        <taxon>Apiaceae</taxon>
        <taxon>Apioideae</taxon>
        <taxon>apioid superclade</taxon>
        <taxon>Tordylieae</taxon>
        <taxon>Tordyliinae</taxon>
        <taxon>Heracleum</taxon>
    </lineage>
</organism>
<protein>
    <recommendedName>
        <fullName evidence="2">Glycosyltransferase</fullName>
        <ecNumber evidence="2">2.4.2.-</ecNumber>
    </recommendedName>
</protein>
<keyword evidence="2" id="KW-0808">Transferase</keyword>
<dbReference type="InterPro" id="IPR005069">
    <property type="entry name" value="Nucl-diP-sugar_transferase"/>
</dbReference>
<reference evidence="4" key="1">
    <citation type="submission" date="2023-02" db="EMBL/GenBank/DDBJ databases">
        <title>Genome of toxic invasive species Heracleum sosnowskyi carries increased number of genes despite the absence of recent whole-genome duplications.</title>
        <authorList>
            <person name="Schelkunov M."/>
            <person name="Shtratnikova V."/>
            <person name="Makarenko M."/>
            <person name="Klepikova A."/>
            <person name="Omelchenko D."/>
            <person name="Novikova G."/>
            <person name="Obukhova E."/>
            <person name="Bogdanov V."/>
            <person name="Penin A."/>
            <person name="Logacheva M."/>
        </authorList>
    </citation>
    <scope>NUCLEOTIDE SEQUENCE</scope>
    <source>
        <strain evidence="4">Hsosn_3</strain>
        <tissue evidence="4">Leaf</tissue>
    </source>
</reference>
<dbReference type="AlphaFoldDB" id="A0AAD8I0D5"/>
<dbReference type="Proteomes" id="UP001237642">
    <property type="component" value="Unassembled WGS sequence"/>
</dbReference>
<sequence length="321" mass="36272">MSGFLHQRPLHNLLDEEDPYPLSPPSPSYPKPNSIITRTNVLITLSLLVILGIFIPFINIASPLIITTSRLSSESKWRDYTLSDALKNVGQNGTVIVCAVNERWPGHAVLIPPAPDAQTAHKFGSQGFFNFTARRPRHLLQILELGYNVMYNDVDMVWLADPFPYLQGKHDVYFMDDMTAVKPLNHSHALPPPGKKGRTYICSCMIYMRPTRGAKLVMEAWIAELQAQPWSKAKKANDQPAFNWALNKTAGQVDLYLLPQAAFPTGGLYFKNPDWVQQTKGMQVIIHNNYIVGFEKKIKRFQEYGLWLVDDHASESPLGKI</sequence>
<keyword evidence="2" id="KW-1133">Transmembrane helix</keyword>
<comment type="caution">
    <text evidence="4">The sequence shown here is derived from an EMBL/GenBank/DDBJ whole genome shotgun (WGS) entry which is preliminary data.</text>
</comment>
<dbReference type="GO" id="GO:0010306">
    <property type="term" value="P:rhamnogalacturonan II biosynthetic process"/>
    <property type="evidence" value="ECO:0007669"/>
    <property type="project" value="TreeGrafter"/>
</dbReference>
<gene>
    <name evidence="4" type="ORF">POM88_032362</name>
</gene>
<dbReference type="EMBL" id="JAUIZM010000007">
    <property type="protein sequence ID" value="KAK1376169.1"/>
    <property type="molecule type" value="Genomic_DNA"/>
</dbReference>
<keyword evidence="2" id="KW-0328">Glycosyltransferase</keyword>
<accession>A0AAD8I0D5</accession>
<keyword evidence="2" id="KW-0735">Signal-anchor</keyword>
<dbReference type="InterPro" id="IPR052636">
    <property type="entry name" value="UDP-D-xylose:L-fucose_XylT"/>
</dbReference>
<dbReference type="GO" id="GO:0035252">
    <property type="term" value="F:UDP-xylosyltransferase activity"/>
    <property type="evidence" value="ECO:0007669"/>
    <property type="project" value="TreeGrafter"/>
</dbReference>
<keyword evidence="2" id="KW-0812">Transmembrane</keyword>
<evidence type="ECO:0000256" key="2">
    <source>
        <dbReference type="RuleBase" id="RU363055"/>
    </source>
</evidence>
<comment type="similarity">
    <text evidence="1 2">Belongs to the glycosyltransferase 77 family.</text>
</comment>
<name>A0AAD8I0D5_9APIA</name>
<dbReference type="PANTHER" id="PTHR47032">
    <property type="entry name" value="UDP-D-XYLOSE:L-FUCOSE ALPHA-1,3-D-XYLOSYLTRANSFERASE-RELATED"/>
    <property type="match status" value="1"/>
</dbReference>
<dbReference type="PANTHER" id="PTHR47032:SF1">
    <property type="entry name" value="UDP-D-XYLOSE:L-FUCOSE ALPHA-1,3-D-XYLOSYLTRANSFERASE-RELATED"/>
    <property type="match status" value="1"/>
</dbReference>
<keyword evidence="2" id="KW-0472">Membrane</keyword>
<keyword evidence="2" id="KW-0961">Cell wall biogenesis/degradation</keyword>
<evidence type="ECO:0000259" key="3">
    <source>
        <dbReference type="Pfam" id="PF03407"/>
    </source>
</evidence>
<proteinExistence type="inferred from homology"/>
<dbReference type="Pfam" id="PF03407">
    <property type="entry name" value="Nucleotid_trans"/>
    <property type="match status" value="1"/>
</dbReference>
<dbReference type="GO" id="GO:0000139">
    <property type="term" value="C:Golgi membrane"/>
    <property type="evidence" value="ECO:0007669"/>
    <property type="project" value="UniProtKB-SubCell"/>
</dbReference>
<dbReference type="SUPFAM" id="SSF53448">
    <property type="entry name" value="Nucleotide-diphospho-sugar transferases"/>
    <property type="match status" value="1"/>
</dbReference>
<dbReference type="InterPro" id="IPR029044">
    <property type="entry name" value="Nucleotide-diphossugar_trans"/>
</dbReference>
<feature type="transmembrane region" description="Helical" evidence="2">
    <location>
        <begin position="41"/>
        <end position="66"/>
    </location>
</feature>
<keyword evidence="5" id="KW-1185">Reference proteome</keyword>
<keyword evidence="2" id="KW-0333">Golgi apparatus</keyword>
<evidence type="ECO:0000313" key="5">
    <source>
        <dbReference type="Proteomes" id="UP001237642"/>
    </source>
</evidence>
<dbReference type="EC" id="2.4.2.-" evidence="2"/>
<feature type="domain" description="Nucleotide-diphospho-sugar transferase" evidence="3">
    <location>
        <begin position="100"/>
        <end position="301"/>
    </location>
</feature>
<evidence type="ECO:0000256" key="1">
    <source>
        <dbReference type="ARBA" id="ARBA00007033"/>
    </source>
</evidence>
<evidence type="ECO:0000313" key="4">
    <source>
        <dbReference type="EMBL" id="KAK1376169.1"/>
    </source>
</evidence>